<evidence type="ECO:0000259" key="1">
    <source>
        <dbReference type="PROSITE" id="PS50181"/>
    </source>
</evidence>
<keyword evidence="3" id="KW-1185">Reference proteome</keyword>
<reference evidence="2" key="1">
    <citation type="submission" date="2020-12" db="EMBL/GenBank/DDBJ databases">
        <authorList>
            <person name="Iha C."/>
        </authorList>
    </citation>
    <scope>NUCLEOTIDE SEQUENCE</scope>
</reference>
<accession>A0A8S1IPV3</accession>
<evidence type="ECO:0000313" key="3">
    <source>
        <dbReference type="Proteomes" id="UP000708148"/>
    </source>
</evidence>
<dbReference type="InterPro" id="IPR001810">
    <property type="entry name" value="F-box_dom"/>
</dbReference>
<name>A0A8S1IPV3_9CHLO</name>
<gene>
    <name evidence="2" type="ORF">OSTQU699_LOCUS2526</name>
</gene>
<evidence type="ECO:0000313" key="2">
    <source>
        <dbReference type="EMBL" id="CAD7697165.1"/>
    </source>
</evidence>
<dbReference type="PROSITE" id="PS50181">
    <property type="entry name" value="FBOX"/>
    <property type="match status" value="1"/>
</dbReference>
<organism evidence="2 3">
    <name type="scientific">Ostreobium quekettii</name>
    <dbReference type="NCBI Taxonomy" id="121088"/>
    <lineage>
        <taxon>Eukaryota</taxon>
        <taxon>Viridiplantae</taxon>
        <taxon>Chlorophyta</taxon>
        <taxon>core chlorophytes</taxon>
        <taxon>Ulvophyceae</taxon>
        <taxon>TCBD clade</taxon>
        <taxon>Bryopsidales</taxon>
        <taxon>Ostreobineae</taxon>
        <taxon>Ostreobiaceae</taxon>
        <taxon>Ostreobium</taxon>
    </lineage>
</organism>
<dbReference type="AlphaFoldDB" id="A0A8S1IPV3"/>
<dbReference type="EMBL" id="CAJHUC010000616">
    <property type="protein sequence ID" value="CAD7697165.1"/>
    <property type="molecule type" value="Genomic_DNA"/>
</dbReference>
<protein>
    <recommendedName>
        <fullName evidence="1">F-box domain-containing protein</fullName>
    </recommendedName>
</protein>
<dbReference type="OrthoDB" id="513278at2759"/>
<feature type="domain" description="F-box" evidence="1">
    <location>
        <begin position="39"/>
        <end position="73"/>
    </location>
</feature>
<proteinExistence type="predicted"/>
<dbReference type="Proteomes" id="UP000708148">
    <property type="component" value="Unassembled WGS sequence"/>
</dbReference>
<comment type="caution">
    <text evidence="2">The sequence shown here is derived from an EMBL/GenBank/DDBJ whole genome shotgun (WGS) entry which is preliminary data.</text>
</comment>
<sequence>MSPNGAKRHKVEVMDTADSGREVEACGGCGGEQGPAGEAFELLRLPLEVLMVVMGKLEAFSLVQLELTARAFHVRHPVVGLRLTELAARDALFSYPSWKERLYLEESAVGFQYDLGCAEGFTFNRDPSGSAVKEVKLMGLGPKMLVSDLSTSEKRVLRWKLRVQGNTAVEFGAVPSFLQKRRKALHKCLAETSNALSVGFCSQITVGSQLPFRVPVVKGTTIDVLVRPGKAQFIVKNPTDGWDTRWENNHRVHTEYRGPGVISFSQDFSDELDVKLALTAWAKASFDVLHVCRGTVSHSEAPKRQEVEMQDTDMVTA</sequence>